<dbReference type="InterPro" id="IPR029058">
    <property type="entry name" value="AB_hydrolase_fold"/>
</dbReference>
<dbReference type="PANTHER" id="PTHR48081:SF33">
    <property type="entry name" value="KYNURENINE FORMAMIDASE"/>
    <property type="match status" value="1"/>
</dbReference>
<dbReference type="InterPro" id="IPR049492">
    <property type="entry name" value="BD-FAE-like_dom"/>
</dbReference>
<dbReference type="EMBL" id="CAJNNW010008519">
    <property type="protein sequence ID" value="CAE8650111.1"/>
    <property type="molecule type" value="Genomic_DNA"/>
</dbReference>
<keyword evidence="3" id="KW-1133">Transmembrane helix</keyword>
<organism evidence="5 6">
    <name type="scientific">Polarella glacialis</name>
    <name type="common">Dinoflagellate</name>
    <dbReference type="NCBI Taxonomy" id="89957"/>
    <lineage>
        <taxon>Eukaryota</taxon>
        <taxon>Sar</taxon>
        <taxon>Alveolata</taxon>
        <taxon>Dinophyceae</taxon>
        <taxon>Suessiales</taxon>
        <taxon>Suessiaceae</taxon>
        <taxon>Polarella</taxon>
    </lineage>
</organism>
<dbReference type="Proteomes" id="UP000626109">
    <property type="component" value="Unassembled WGS sequence"/>
</dbReference>
<evidence type="ECO:0000256" key="1">
    <source>
        <dbReference type="ARBA" id="ARBA00022801"/>
    </source>
</evidence>
<dbReference type="Pfam" id="PF20434">
    <property type="entry name" value="BD-FAE"/>
    <property type="match status" value="1"/>
</dbReference>
<protein>
    <recommendedName>
        <fullName evidence="4">BD-FAE-like domain-containing protein</fullName>
    </recommendedName>
</protein>
<dbReference type="PANTHER" id="PTHR48081">
    <property type="entry name" value="AB HYDROLASE SUPERFAMILY PROTEIN C4A8.06C"/>
    <property type="match status" value="1"/>
</dbReference>
<evidence type="ECO:0000313" key="6">
    <source>
        <dbReference type="Proteomes" id="UP000626109"/>
    </source>
</evidence>
<dbReference type="InterPro" id="IPR050300">
    <property type="entry name" value="GDXG_lipolytic_enzyme"/>
</dbReference>
<keyword evidence="3" id="KW-0472">Membrane</keyword>
<feature type="transmembrane region" description="Helical" evidence="3">
    <location>
        <begin position="149"/>
        <end position="168"/>
    </location>
</feature>
<reference evidence="5" key="1">
    <citation type="submission" date="2021-02" db="EMBL/GenBank/DDBJ databases">
        <authorList>
            <person name="Dougan E. K."/>
            <person name="Rhodes N."/>
            <person name="Thang M."/>
            <person name="Chan C."/>
        </authorList>
    </citation>
    <scope>NUCLEOTIDE SEQUENCE</scope>
</reference>
<feature type="transmembrane region" description="Helical" evidence="3">
    <location>
        <begin position="86"/>
        <end position="109"/>
    </location>
</feature>
<keyword evidence="1" id="KW-0378">Hydrolase</keyword>
<dbReference type="Gene3D" id="3.40.50.1820">
    <property type="entry name" value="alpha/beta hydrolase"/>
    <property type="match status" value="1"/>
</dbReference>
<evidence type="ECO:0000313" key="5">
    <source>
        <dbReference type="EMBL" id="CAE8650111.1"/>
    </source>
</evidence>
<evidence type="ECO:0000256" key="3">
    <source>
        <dbReference type="SAM" id="Phobius"/>
    </source>
</evidence>
<feature type="domain" description="BD-FAE-like" evidence="4">
    <location>
        <begin position="131"/>
        <end position="345"/>
    </location>
</feature>
<dbReference type="GO" id="GO:0016787">
    <property type="term" value="F:hydrolase activity"/>
    <property type="evidence" value="ECO:0007669"/>
    <property type="project" value="UniProtKB-KW"/>
</dbReference>
<proteinExistence type="predicted"/>
<keyword evidence="3" id="KW-0812">Transmembrane</keyword>
<dbReference type="SUPFAM" id="SSF53474">
    <property type="entry name" value="alpha/beta-Hydrolases"/>
    <property type="match status" value="1"/>
</dbReference>
<dbReference type="PROSITE" id="PS50007">
    <property type="entry name" value="PIPLC_X_DOMAIN"/>
    <property type="match status" value="1"/>
</dbReference>
<name>A0A813II29_POLGL</name>
<dbReference type="AlphaFoldDB" id="A0A813II29"/>
<feature type="region of interest" description="Disordered" evidence="2">
    <location>
        <begin position="19"/>
        <end position="43"/>
    </location>
</feature>
<comment type="caution">
    <text evidence="5">The sequence shown here is derived from an EMBL/GenBank/DDBJ whole genome shotgun (WGS) entry which is preliminary data.</text>
</comment>
<gene>
    <name evidence="5" type="ORF">PGLA2088_LOCUS8003</name>
</gene>
<sequence length="417" mass="45827">MPSNMQPLLQGRTRTEPIINVQQAGGDSPQPKVRRRVSSAAHDNAPLPLPSRWSPLLPSLGLWATLQKLAVLTANLQWWMGFPGKWLWQFVRLVAFVLLMLPGFIPPFITYMWSAQIKKNIPYGPSFRHQLDIYLPAASSSPKNRRAPVVIFISGGAWIIGYKAWGFIMGQLFQQYGVLFIAPDYRNFPEASVGSMVEDVIMALGWIFENLDELGGDLANITLMGQSAGAHLSALALLEQAAREAGRKEGLTWSVQDLVRWVGISGPYDAIDMLPTMRNRGLPTSVILALMDHDLAGFSPTRRVRDLNIADPGGVLGLLPAAHLFHGTADETVHWQQSEAFAQALKQGLTTVETKFYEGKSHTDPILEDPVQGAGDQLMADLLKLVCPASAATSAKSGFWRLQPAVLLKVAKQCNPF</sequence>
<accession>A0A813II29</accession>
<evidence type="ECO:0000259" key="4">
    <source>
        <dbReference type="Pfam" id="PF20434"/>
    </source>
</evidence>
<evidence type="ECO:0000256" key="2">
    <source>
        <dbReference type="SAM" id="MobiDB-lite"/>
    </source>
</evidence>